<comment type="caution">
    <text evidence="2">The sequence shown here is derived from an EMBL/GenBank/DDBJ whole genome shotgun (WGS) entry which is preliminary data.</text>
</comment>
<organism evidence="2">
    <name type="scientific">Oscillatoriales cyanobacterium SpSt-418</name>
    <dbReference type="NCBI Taxonomy" id="2282169"/>
    <lineage>
        <taxon>Bacteria</taxon>
        <taxon>Bacillati</taxon>
        <taxon>Cyanobacteriota</taxon>
        <taxon>Cyanophyceae</taxon>
        <taxon>Oscillatoriophycideae</taxon>
        <taxon>Oscillatoriales</taxon>
    </lineage>
</organism>
<reference evidence="2" key="1">
    <citation type="journal article" date="2020" name="mSystems">
        <title>Genome- and Community-Level Interaction Insights into Carbon Utilization and Element Cycling Functions of Hydrothermarchaeota in Hydrothermal Sediment.</title>
        <authorList>
            <person name="Zhou Z."/>
            <person name="Liu Y."/>
            <person name="Xu W."/>
            <person name="Pan J."/>
            <person name="Luo Z.H."/>
            <person name="Li M."/>
        </authorList>
    </citation>
    <scope>NUCLEOTIDE SEQUENCE [LARGE SCALE GENOMIC DNA]</scope>
    <source>
        <strain evidence="2">SpSt-418</strain>
    </source>
</reference>
<feature type="region of interest" description="Disordered" evidence="1">
    <location>
        <begin position="145"/>
        <end position="314"/>
    </location>
</feature>
<gene>
    <name evidence="2" type="ORF">ENR64_00320</name>
</gene>
<feature type="compositionally biased region" description="Polar residues" evidence="1">
    <location>
        <begin position="145"/>
        <end position="162"/>
    </location>
</feature>
<name>A0A7C3PCE6_9CYAN</name>
<evidence type="ECO:0000313" key="2">
    <source>
        <dbReference type="EMBL" id="HFM96215.1"/>
    </source>
</evidence>
<feature type="compositionally biased region" description="Polar residues" evidence="1">
    <location>
        <begin position="195"/>
        <end position="204"/>
    </location>
</feature>
<sequence length="314" mass="31519">MVDAHKSVRKTAQSLQQTCTKQFPLVIASIGILSLGLLSSRAIAAPRQYVSTVNVSSSQQPYDALVRQAEAQAQQIIRSAFAQNPGLTEASVTVLGRRNYQEIPLLVVTVSRADWQRSPNIRTWANYAGYSAKVLLGYVEPTQPTNPAASAPVSGTPNNATQPDAVFVSPAPSSGQTSGTTGTSGTGQTAPAGGNAQSTPSNPSSGGGFGQPVGSPQTTPNGGNAQSVPASPSAGSSVGQPVTSPQSAPNGGNAQSVPSNPSSGGNVGQPVSAPQVAPNGGNAQPIPASPSAGSGVGNTNTPQSIQDDPGFRDD</sequence>
<evidence type="ECO:0000256" key="1">
    <source>
        <dbReference type="SAM" id="MobiDB-lite"/>
    </source>
</evidence>
<dbReference type="EMBL" id="DSRU01000006">
    <property type="protein sequence ID" value="HFM96215.1"/>
    <property type="molecule type" value="Genomic_DNA"/>
</dbReference>
<feature type="compositionally biased region" description="Polar residues" evidence="1">
    <location>
        <begin position="297"/>
        <end position="306"/>
    </location>
</feature>
<protein>
    <submittedName>
        <fullName evidence="2">Uncharacterized protein</fullName>
    </submittedName>
</protein>
<feature type="compositionally biased region" description="Polar residues" evidence="1">
    <location>
        <begin position="243"/>
        <end position="264"/>
    </location>
</feature>
<feature type="compositionally biased region" description="Low complexity" evidence="1">
    <location>
        <begin position="225"/>
        <end position="242"/>
    </location>
</feature>
<proteinExistence type="predicted"/>
<dbReference type="AlphaFoldDB" id="A0A7C3PCE6"/>
<accession>A0A7C3PCE6</accession>
<feature type="compositionally biased region" description="Low complexity" evidence="1">
    <location>
        <begin position="169"/>
        <end position="194"/>
    </location>
</feature>
<feature type="compositionally biased region" description="Polar residues" evidence="1">
    <location>
        <begin position="214"/>
        <end position="224"/>
    </location>
</feature>